<dbReference type="Proteomes" id="UP001057402">
    <property type="component" value="Chromosome 9"/>
</dbReference>
<sequence length="209" mass="23269">MSRIHPEKDGSNKGSGALRPRPSKFTVWKRSSMTFQGTDGFTVFDEHGKLAFRVENYSRRRPRGSQGGLVLMDGSGRAIVTMRPQILSMHRQWNAYVGEGDQLTWIFSMKRSSRVRGNITEEVELSMAGGSKGVRVEGSFRGRNCIVRDSTTGEELASITRKRATATVLLDNDVFSMVVQPGGIRSEIVMAFVVIMDRICCRALPALCY</sequence>
<proteinExistence type="predicted"/>
<organism evidence="1 2">
    <name type="scientific">Melastoma candidum</name>
    <dbReference type="NCBI Taxonomy" id="119954"/>
    <lineage>
        <taxon>Eukaryota</taxon>
        <taxon>Viridiplantae</taxon>
        <taxon>Streptophyta</taxon>
        <taxon>Embryophyta</taxon>
        <taxon>Tracheophyta</taxon>
        <taxon>Spermatophyta</taxon>
        <taxon>Magnoliopsida</taxon>
        <taxon>eudicotyledons</taxon>
        <taxon>Gunneridae</taxon>
        <taxon>Pentapetalae</taxon>
        <taxon>rosids</taxon>
        <taxon>malvids</taxon>
        <taxon>Myrtales</taxon>
        <taxon>Melastomataceae</taxon>
        <taxon>Melastomatoideae</taxon>
        <taxon>Melastomateae</taxon>
        <taxon>Melastoma</taxon>
    </lineage>
</organism>
<comment type="caution">
    <text evidence="1">The sequence shown here is derived from an EMBL/GenBank/DDBJ whole genome shotgun (WGS) entry which is preliminary data.</text>
</comment>
<evidence type="ECO:0000313" key="2">
    <source>
        <dbReference type="Proteomes" id="UP001057402"/>
    </source>
</evidence>
<keyword evidence="2" id="KW-1185">Reference proteome</keyword>
<reference evidence="2" key="1">
    <citation type="journal article" date="2023" name="Front. Plant Sci.">
        <title>Chromosomal-level genome assembly of Melastoma candidum provides insights into trichome evolution.</title>
        <authorList>
            <person name="Zhong Y."/>
            <person name="Wu W."/>
            <person name="Sun C."/>
            <person name="Zou P."/>
            <person name="Liu Y."/>
            <person name="Dai S."/>
            <person name="Zhou R."/>
        </authorList>
    </citation>
    <scope>NUCLEOTIDE SEQUENCE [LARGE SCALE GENOMIC DNA]</scope>
</reference>
<dbReference type="EMBL" id="CM042888">
    <property type="protein sequence ID" value="KAI4324566.1"/>
    <property type="molecule type" value="Genomic_DNA"/>
</dbReference>
<gene>
    <name evidence="1" type="ORF">MLD38_030044</name>
</gene>
<protein>
    <submittedName>
        <fullName evidence="1">Uncharacterized protein</fullName>
    </submittedName>
</protein>
<accession>A0ACB9MLR6</accession>
<evidence type="ECO:0000313" key="1">
    <source>
        <dbReference type="EMBL" id="KAI4324566.1"/>
    </source>
</evidence>
<name>A0ACB9MLR6_9MYRT</name>